<dbReference type="EMBL" id="JABEZX010353173">
    <property type="protein sequence ID" value="MBA0577069.1"/>
    <property type="molecule type" value="Genomic_DNA"/>
</dbReference>
<evidence type="ECO:0000313" key="2">
    <source>
        <dbReference type="Proteomes" id="UP000593572"/>
    </source>
</evidence>
<sequence length="17" mass="2151">MQMLILFSLHFSVRLEW</sequence>
<comment type="caution">
    <text evidence="1">The sequence shown here is derived from an EMBL/GenBank/DDBJ whole genome shotgun (WGS) entry which is preliminary data.</text>
</comment>
<proteinExistence type="predicted"/>
<name>A0A7J8NJD4_9ROSI</name>
<organism evidence="1 2">
    <name type="scientific">Gossypium lobatum</name>
    <dbReference type="NCBI Taxonomy" id="34289"/>
    <lineage>
        <taxon>Eukaryota</taxon>
        <taxon>Viridiplantae</taxon>
        <taxon>Streptophyta</taxon>
        <taxon>Embryophyta</taxon>
        <taxon>Tracheophyta</taxon>
        <taxon>Spermatophyta</taxon>
        <taxon>Magnoliopsida</taxon>
        <taxon>eudicotyledons</taxon>
        <taxon>Gunneridae</taxon>
        <taxon>Pentapetalae</taxon>
        <taxon>rosids</taxon>
        <taxon>malvids</taxon>
        <taxon>Malvales</taxon>
        <taxon>Malvaceae</taxon>
        <taxon>Malvoideae</taxon>
        <taxon>Gossypium</taxon>
    </lineage>
</organism>
<keyword evidence="2" id="KW-1185">Reference proteome</keyword>
<reference evidence="1 2" key="1">
    <citation type="journal article" date="2019" name="Genome Biol. Evol.">
        <title>Insights into the evolution of the New World diploid cottons (Gossypium, subgenus Houzingenia) based on genome sequencing.</title>
        <authorList>
            <person name="Grover C.E."/>
            <person name="Arick M.A. 2nd"/>
            <person name="Thrash A."/>
            <person name="Conover J.L."/>
            <person name="Sanders W.S."/>
            <person name="Peterson D.G."/>
            <person name="Frelichowski J.E."/>
            <person name="Scheffler J.A."/>
            <person name="Scheffler B.E."/>
            <person name="Wendel J.F."/>
        </authorList>
    </citation>
    <scope>NUCLEOTIDE SEQUENCE [LARGE SCALE GENOMIC DNA]</scope>
    <source>
        <strain evidence="1">157</strain>
        <tissue evidence="1">Leaf</tissue>
    </source>
</reference>
<protein>
    <submittedName>
        <fullName evidence="1">Uncharacterized protein</fullName>
    </submittedName>
</protein>
<dbReference type="AlphaFoldDB" id="A0A7J8NJD4"/>
<feature type="non-terminal residue" evidence="1">
    <location>
        <position position="17"/>
    </location>
</feature>
<gene>
    <name evidence="1" type="ORF">Golob_025208</name>
</gene>
<evidence type="ECO:0000313" key="1">
    <source>
        <dbReference type="EMBL" id="MBA0577069.1"/>
    </source>
</evidence>
<dbReference type="Proteomes" id="UP000593572">
    <property type="component" value="Unassembled WGS sequence"/>
</dbReference>
<accession>A0A7J8NJD4</accession>